<gene>
    <name evidence="1" type="ORF">H1R20_g1140</name>
</gene>
<sequence length="171" mass="19460">MDYPQFSSSSEICAIVRAEPSVPHVPLRIYIGFNKAAKDTGNHANLHITIECQGLHSEDRRRQVIPIILRQYSFLPKHEANNCTSISLGKDEDLFVLPGSGMQNGFIQTRFQYQMNSTWNHQLQSQSGFYMFDLDIQALPKVDTDYSLKIGVAAQGPDYEMKERHHDILCS</sequence>
<dbReference type="EMBL" id="JANBPK010000244">
    <property type="protein sequence ID" value="KAJ2935954.1"/>
    <property type="molecule type" value="Genomic_DNA"/>
</dbReference>
<feature type="non-terminal residue" evidence="1">
    <location>
        <position position="1"/>
    </location>
</feature>
<dbReference type="AlphaFoldDB" id="A0A9W8JN81"/>
<protein>
    <submittedName>
        <fullName evidence="1">Uncharacterized protein</fullName>
    </submittedName>
</protein>
<accession>A0A9W8JN81</accession>
<organism evidence="1 2">
    <name type="scientific">Candolleomyces eurysporus</name>
    <dbReference type="NCBI Taxonomy" id="2828524"/>
    <lineage>
        <taxon>Eukaryota</taxon>
        <taxon>Fungi</taxon>
        <taxon>Dikarya</taxon>
        <taxon>Basidiomycota</taxon>
        <taxon>Agaricomycotina</taxon>
        <taxon>Agaricomycetes</taxon>
        <taxon>Agaricomycetidae</taxon>
        <taxon>Agaricales</taxon>
        <taxon>Agaricineae</taxon>
        <taxon>Psathyrellaceae</taxon>
        <taxon>Candolleomyces</taxon>
    </lineage>
</organism>
<evidence type="ECO:0000313" key="2">
    <source>
        <dbReference type="Proteomes" id="UP001140091"/>
    </source>
</evidence>
<comment type="caution">
    <text evidence="1">The sequence shown here is derived from an EMBL/GenBank/DDBJ whole genome shotgun (WGS) entry which is preliminary data.</text>
</comment>
<dbReference type="Proteomes" id="UP001140091">
    <property type="component" value="Unassembled WGS sequence"/>
</dbReference>
<name>A0A9W8JN81_9AGAR</name>
<evidence type="ECO:0000313" key="1">
    <source>
        <dbReference type="EMBL" id="KAJ2935954.1"/>
    </source>
</evidence>
<reference evidence="1" key="1">
    <citation type="submission" date="2022-06" db="EMBL/GenBank/DDBJ databases">
        <title>Genome Sequence of Candolleomyces eurysporus.</title>
        <authorList>
            <person name="Buettner E."/>
        </authorList>
    </citation>
    <scope>NUCLEOTIDE SEQUENCE</scope>
    <source>
        <strain evidence="1">VTCC 930004</strain>
    </source>
</reference>
<proteinExistence type="predicted"/>
<keyword evidence="2" id="KW-1185">Reference proteome</keyword>